<comment type="similarity">
    <text evidence="2">Belongs to the UPF0291 family.</text>
</comment>
<feature type="region of interest" description="Disordered" evidence="3">
    <location>
        <begin position="1"/>
        <end position="30"/>
    </location>
</feature>
<evidence type="ECO:0000256" key="2">
    <source>
        <dbReference type="HAMAP-Rule" id="MF_01103"/>
    </source>
</evidence>
<name>A0A942USN2_9FIRM</name>
<evidence type="ECO:0000313" key="5">
    <source>
        <dbReference type="Proteomes" id="UP000724672"/>
    </source>
</evidence>
<evidence type="ECO:0000313" key="4">
    <source>
        <dbReference type="EMBL" id="MBS4537210.1"/>
    </source>
</evidence>
<dbReference type="AlphaFoldDB" id="A0A942USN2"/>
<comment type="caution">
    <text evidence="4">The sequence shown here is derived from an EMBL/GenBank/DDBJ whole genome shotgun (WGS) entry which is preliminary data.</text>
</comment>
<gene>
    <name evidence="4" type="ORF">GOQ27_01985</name>
</gene>
<keyword evidence="5" id="KW-1185">Reference proteome</keyword>
<organism evidence="4 5">
    <name type="scientific">Anaeromonas frigoriresistens</name>
    <dbReference type="NCBI Taxonomy" id="2683708"/>
    <lineage>
        <taxon>Bacteria</taxon>
        <taxon>Bacillati</taxon>
        <taxon>Bacillota</taxon>
        <taxon>Tissierellia</taxon>
        <taxon>Tissierellales</taxon>
        <taxon>Thermohalobacteraceae</taxon>
        <taxon>Anaeromonas</taxon>
    </lineage>
</organism>
<reference evidence="4" key="1">
    <citation type="submission" date="2019-12" db="EMBL/GenBank/DDBJ databases">
        <title>Clostridiaceae gen. nov. sp. nov., isolated from sediment in Xinjiang, China.</title>
        <authorList>
            <person name="Zhang R."/>
        </authorList>
    </citation>
    <scope>NUCLEOTIDE SEQUENCE</scope>
    <source>
        <strain evidence="4">D2Q-11</strain>
    </source>
</reference>
<dbReference type="GO" id="GO:0005737">
    <property type="term" value="C:cytoplasm"/>
    <property type="evidence" value="ECO:0007669"/>
    <property type="project" value="UniProtKB-SubCell"/>
</dbReference>
<dbReference type="PANTHER" id="PTHR37300">
    <property type="entry name" value="UPF0291 PROTEIN CBO2609/CLC_2481"/>
    <property type="match status" value="1"/>
</dbReference>
<dbReference type="HAMAP" id="MF_01103">
    <property type="entry name" value="UPF0291"/>
    <property type="match status" value="1"/>
</dbReference>
<keyword evidence="1 2" id="KW-0963">Cytoplasm</keyword>
<dbReference type="PANTHER" id="PTHR37300:SF1">
    <property type="entry name" value="UPF0291 PROTEIN YNZC"/>
    <property type="match status" value="1"/>
</dbReference>
<dbReference type="Gene3D" id="1.10.287.540">
    <property type="entry name" value="Helix hairpin bin"/>
    <property type="match status" value="1"/>
</dbReference>
<dbReference type="RefSeq" id="WP_203365136.1">
    <property type="nucleotide sequence ID" value="NZ_WSFT01000013.1"/>
</dbReference>
<feature type="compositionally biased region" description="Basic and acidic residues" evidence="3">
    <location>
        <begin position="1"/>
        <end position="15"/>
    </location>
</feature>
<dbReference type="EMBL" id="WSFT01000013">
    <property type="protein sequence ID" value="MBS4537210.1"/>
    <property type="molecule type" value="Genomic_DNA"/>
</dbReference>
<accession>A0A942USN2</accession>
<sequence length="56" mass="6602">MLSKEKINRINELAKKSKSQGLSSEEKTEQKKLREEYLKNFRKSFKGQLDSIEIVD</sequence>
<dbReference type="SUPFAM" id="SSF158221">
    <property type="entry name" value="YnzC-like"/>
    <property type="match status" value="1"/>
</dbReference>
<comment type="subcellular location">
    <subcellularLocation>
        <location evidence="2">Cytoplasm</location>
    </subcellularLocation>
</comment>
<protein>
    <recommendedName>
        <fullName evidence="2">UPF0291 protein GOQ27_01985</fullName>
    </recommendedName>
</protein>
<evidence type="ECO:0000256" key="3">
    <source>
        <dbReference type="SAM" id="MobiDB-lite"/>
    </source>
</evidence>
<evidence type="ECO:0000256" key="1">
    <source>
        <dbReference type="ARBA" id="ARBA00022490"/>
    </source>
</evidence>
<dbReference type="Pfam" id="PF05979">
    <property type="entry name" value="DUF896"/>
    <property type="match status" value="1"/>
</dbReference>
<proteinExistence type="inferred from homology"/>
<dbReference type="Proteomes" id="UP000724672">
    <property type="component" value="Unassembled WGS sequence"/>
</dbReference>
<dbReference type="InterPro" id="IPR009242">
    <property type="entry name" value="DUF896"/>
</dbReference>